<evidence type="ECO:0000313" key="5">
    <source>
        <dbReference type="RefSeq" id="XP_032040106.1"/>
    </source>
</evidence>
<feature type="region of interest" description="Disordered" evidence="2">
    <location>
        <begin position="999"/>
        <end position="1023"/>
    </location>
</feature>
<evidence type="ECO:0000313" key="4">
    <source>
        <dbReference type="Proteomes" id="UP000504639"/>
    </source>
</evidence>
<protein>
    <submittedName>
        <fullName evidence="5">Protein FAM135A isoform X2</fullName>
    </submittedName>
</protein>
<sequence length="1498" mass="166617">MSEVQAMVEFSVELHKFFNVDLFQRGFYQIRASMKIPPRIPHKLEASLLHATGADLAFPASIHDNIVCSKTFQILYKNEEVSVNDVMIFKIKMLLDERKIEESLNEMNFLLTLDLHFTDTDYSPDDLSTLQPISSRTLKLHFNLHRGLHHYVNVMFDYFHLSVISVIVHASLVALHQPLISFPRPVKNTWLNRNAPAQNRDSVIPSLESVVFGNNYTKQLSADGCSFVVSESFLSHAYNFHYTLCASLLLAFKGLHSYFLMITKELPSSHRIELENIDVEVRLTELCEEVKKMENPDELAELINMNLAQLCSLLMALWGQFLEVITLQEEVTALLAQEHHTLRVRRFAEAFFCLEHPRQAALAYQELHAQSHLQMCAAIKNTSFCSSLPPLPIECSELDGDMNSLPIIFEDRYLDSITEDLDVPWLVVQNLPRSESNKLDKFEAEEGFVAGFTSPELKIRPAGASNLWHSESEKMLTKSLKGKNEDANKPKVKVTKLMKTMKPENTKKVVKQNSKDSVVLVGYKCLKSAALEDASKSSEGRPSFNAGEGLDPTLSGFPCDTKTCSRQMSQREFTCLSSGTEEKTAKTEGVQPSQGSPVHCENAALFGRLTISQAGPGTVQVDSALQPRGTLEGGQPASSGVRTIEVKPSNKNPYEGEKVTVHIGSWSEFPQDGVQGENLQTPNIQASESGNKLHSVEPVLEKEDIYEKNLRHTSDVLTKLKNNQPSLSTKESQLSVSGDMTKLPDVSVTYASSRFSDSGIESEPSSFATLPNPDQVFENVQGQSVYNTERLFPQLLLKPDCAIKNALESHCTESTSAVSEIQSSLTSINSLPSDDDELSPDENSKITIVPECQLSDSKTVLDLGTVDLPKCDDIKKSNTSLQRQCVLFSGHSDNETLSIHSSLSGTKDLLGLVVSDEVTSTDLKSNSPQADLGTTCKGSQDLERHYNTTEETVKLHLEITCMSEPSVVSGSSSVSAGYEVEKTSEGKYNEPLELKETAEELSAAKSETGTDNPSPTSSTDIVKQGLVENYFGSRSSTDISDIWPMDNSNPVSPQKEMYEKQIICSSQQDEEEEDDQEMIENGYYEETDYGILDGASSADQDHGLAEERALRSERIDSGHLRDGMTVPPVCTPGCLSFPSSLRDSPCNVICSSRSKSDAITQQPGSTSYSSASSSVSWYESSPKPQMLAFLQAKEELKQLKLPGFMYSDVFKLASSIPYFSMEEDDCSGEGIHLIVCVHGLDGNSADLRLVKTYIELGLPGGRIDFLMSERNQNDTFADFDSMTDRLLDEIIQYIQIYNLTLSKISFIGHSLGNLIIRSVLTRPRFKYYLNKLHTFLSLSGPHLGTLYNSSALVNTGLWFMQKWKKSGSLLQLTCRDHSDPRQTFLYKLSKKAGLHYFKNIVLVGSLQDRYVPYHSARIEMCKTALKDKQSGPIYAEMIQNLLLPVLQNKECNLVRYNVINALPNTADSLIGRAAHIAVLDSEIFLEKFFLVAALKYFQ</sequence>
<name>A0A6J3CM56_AYTFU</name>
<feature type="region of interest" description="Disordered" evidence="2">
    <location>
        <begin position="532"/>
        <end position="552"/>
    </location>
</feature>
<keyword evidence="4" id="KW-1185">Reference proteome</keyword>
<feature type="domain" description="DUF676" evidence="3">
    <location>
        <begin position="1230"/>
        <end position="1422"/>
    </location>
</feature>
<evidence type="ECO:0000256" key="1">
    <source>
        <dbReference type="ARBA" id="ARBA00007949"/>
    </source>
</evidence>
<dbReference type="PANTHER" id="PTHR12482:SF40">
    <property type="entry name" value="PROTEIN FAM135A"/>
    <property type="match status" value="1"/>
</dbReference>
<dbReference type="Pfam" id="PF05057">
    <property type="entry name" value="DUF676"/>
    <property type="match status" value="1"/>
</dbReference>
<feature type="compositionally biased region" description="Polar residues" evidence="2">
    <location>
        <begin position="1005"/>
        <end position="1021"/>
    </location>
</feature>
<proteinExistence type="inferred from homology"/>
<dbReference type="PANTHER" id="PTHR12482">
    <property type="entry name" value="LIPASE ROG1-RELATED-RELATED"/>
    <property type="match status" value="1"/>
</dbReference>
<evidence type="ECO:0000259" key="3">
    <source>
        <dbReference type="Pfam" id="PF05057"/>
    </source>
</evidence>
<dbReference type="FunFam" id="3.40.50.1820:FF:000004">
    <property type="entry name" value="Protein FAM135A isoform a"/>
    <property type="match status" value="1"/>
</dbReference>
<evidence type="ECO:0000256" key="2">
    <source>
        <dbReference type="SAM" id="MobiDB-lite"/>
    </source>
</evidence>
<gene>
    <name evidence="5" type="primary">FAM135A</name>
</gene>
<organism evidence="4 5">
    <name type="scientific">Aythya fuligula</name>
    <name type="common">Tufted duck</name>
    <name type="synonym">Anas fuligula</name>
    <dbReference type="NCBI Taxonomy" id="219594"/>
    <lineage>
        <taxon>Eukaryota</taxon>
        <taxon>Metazoa</taxon>
        <taxon>Chordata</taxon>
        <taxon>Craniata</taxon>
        <taxon>Vertebrata</taxon>
        <taxon>Euteleostomi</taxon>
        <taxon>Archelosauria</taxon>
        <taxon>Archosauria</taxon>
        <taxon>Dinosauria</taxon>
        <taxon>Saurischia</taxon>
        <taxon>Theropoda</taxon>
        <taxon>Coelurosauria</taxon>
        <taxon>Aves</taxon>
        <taxon>Neognathae</taxon>
        <taxon>Galloanserae</taxon>
        <taxon>Anseriformes</taxon>
        <taxon>Anatidae</taxon>
        <taxon>Aythyinae</taxon>
        <taxon>Aythya</taxon>
    </lineage>
</organism>
<dbReference type="RefSeq" id="XP_032040106.1">
    <property type="nucleotide sequence ID" value="XM_032184215.1"/>
</dbReference>
<dbReference type="InterPro" id="IPR022122">
    <property type="entry name" value="DUF3657"/>
</dbReference>
<accession>A0A6J3CM56</accession>
<feature type="region of interest" description="Disordered" evidence="2">
    <location>
        <begin position="576"/>
        <end position="597"/>
    </location>
</feature>
<reference evidence="5" key="1">
    <citation type="submission" date="2025-08" db="UniProtKB">
        <authorList>
            <consortium name="RefSeq"/>
        </authorList>
    </citation>
    <scope>IDENTIFICATION</scope>
    <source>
        <tissue evidence="5">Lung</tissue>
    </source>
</reference>
<dbReference type="SUPFAM" id="SSF53474">
    <property type="entry name" value="alpha/beta-Hydrolases"/>
    <property type="match status" value="1"/>
</dbReference>
<dbReference type="Proteomes" id="UP000504639">
    <property type="component" value="Chromosome 3"/>
</dbReference>
<comment type="similarity">
    <text evidence="1">Belongs to the FAM135 family.</text>
</comment>
<feature type="region of interest" description="Disordered" evidence="2">
    <location>
        <begin position="627"/>
        <end position="655"/>
    </location>
</feature>
<dbReference type="InterPro" id="IPR007751">
    <property type="entry name" value="DUF676_lipase-like"/>
</dbReference>
<dbReference type="CTD" id="57579"/>
<dbReference type="GeneID" id="116487355"/>
<dbReference type="Gene3D" id="3.40.50.1820">
    <property type="entry name" value="alpha/beta hydrolase"/>
    <property type="match status" value="1"/>
</dbReference>
<dbReference type="InterPro" id="IPR029058">
    <property type="entry name" value="AB_hydrolase_fold"/>
</dbReference>
<dbReference type="Pfam" id="PF12394">
    <property type="entry name" value="DUF3657"/>
    <property type="match status" value="1"/>
</dbReference>
<dbReference type="InterPro" id="IPR044294">
    <property type="entry name" value="Lipase-like"/>
</dbReference>